<dbReference type="Proteomes" id="UP001055105">
    <property type="component" value="Unassembled WGS sequence"/>
</dbReference>
<dbReference type="InterPro" id="IPR018076">
    <property type="entry name" value="T2SS_GspF_dom"/>
</dbReference>
<evidence type="ECO:0000313" key="9">
    <source>
        <dbReference type="EMBL" id="GKI18705.1"/>
    </source>
</evidence>
<evidence type="ECO:0000256" key="2">
    <source>
        <dbReference type="ARBA" id="ARBA00005745"/>
    </source>
</evidence>
<evidence type="ECO:0000256" key="4">
    <source>
        <dbReference type="ARBA" id="ARBA00022692"/>
    </source>
</evidence>
<reference evidence="9" key="1">
    <citation type="submission" date="2022-01" db="EMBL/GenBank/DDBJ databases">
        <title>Novel bile acid biosynthetic pathways are enriched in the microbiome of centenarians.</title>
        <authorList>
            <person name="Sato Y."/>
            <person name="Atarashi K."/>
            <person name="Plichta R.D."/>
            <person name="Arai Y."/>
            <person name="Sasajima S."/>
            <person name="Kearney M.S."/>
            <person name="Suda W."/>
            <person name="Takeshita K."/>
            <person name="Sasaki T."/>
            <person name="Okamoto S."/>
            <person name="Skelly N.A."/>
            <person name="Okamura Y."/>
            <person name="Vlamakis H."/>
            <person name="Li Y."/>
            <person name="Tanoue T."/>
            <person name="Takei H."/>
            <person name="Nittono H."/>
            <person name="Narushima S."/>
            <person name="Irie J."/>
            <person name="Itoh H."/>
            <person name="Moriya K."/>
            <person name="Sugiura Y."/>
            <person name="Suematsu M."/>
            <person name="Moritoki N."/>
            <person name="Shibata S."/>
            <person name="Littman R.D."/>
            <person name="Fischbach A.M."/>
            <person name="Uwamino Y."/>
            <person name="Inoue T."/>
            <person name="Honda A."/>
            <person name="Hattori M."/>
            <person name="Murai T."/>
            <person name="Xavier J.R."/>
            <person name="Hirose N."/>
            <person name="Honda K."/>
        </authorList>
    </citation>
    <scope>NUCLEOTIDE SEQUENCE</scope>
    <source>
        <strain evidence="9">CE91-St16</strain>
    </source>
</reference>
<dbReference type="AlphaFoldDB" id="A0AA37KMJ2"/>
<dbReference type="Gene3D" id="1.20.81.30">
    <property type="entry name" value="Type II secretion system (T2SS), domain F"/>
    <property type="match status" value="2"/>
</dbReference>
<feature type="transmembrane region" description="Helical" evidence="7">
    <location>
        <begin position="311"/>
        <end position="333"/>
    </location>
</feature>
<protein>
    <submittedName>
        <fullName evidence="9">General secretion pathway protein GspF</fullName>
    </submittedName>
</protein>
<dbReference type="PRINTS" id="PR00812">
    <property type="entry name" value="BCTERIALGSPF"/>
</dbReference>
<evidence type="ECO:0000259" key="8">
    <source>
        <dbReference type="Pfam" id="PF00482"/>
    </source>
</evidence>
<evidence type="ECO:0000256" key="1">
    <source>
        <dbReference type="ARBA" id="ARBA00004651"/>
    </source>
</evidence>
<dbReference type="Pfam" id="PF00482">
    <property type="entry name" value="T2SSF"/>
    <property type="match status" value="2"/>
</dbReference>
<proteinExistence type="inferred from homology"/>
<name>A0AA37KMJ2_9BACT</name>
<dbReference type="PANTHER" id="PTHR30012:SF0">
    <property type="entry name" value="TYPE II SECRETION SYSTEM PROTEIN F-RELATED"/>
    <property type="match status" value="1"/>
</dbReference>
<sequence>MTDARREVFYAELHALLTAGLDFSHAFALLIEGEREVRMKALLERLYGEVVGGAALWQAMERSGVFRALDCGVVRIGEQTGRLPDTLDFLRDYYRKRAAQRRMVSSAVSYPLVILCTAVAVVGFMLAVIVPMFEQVYARMGGQLPALTRWIIGLSKSFPAYAAVTALIGVSAYVALYLNRNRKEVRAWTAGLLLRLPVAGAIVRKDQQARFCKLLYLLISSGVPLLVGVEMLAGVIGFYPYRQSFGVICRGLEQGDSFSAGVAKFPALYDRKLTALIRVGEETNRLPEMLRRQGEVLTEELEFRIKRMGALLEPALILLVGLLVAVILISMYMPMFRLGGIMG</sequence>
<dbReference type="InterPro" id="IPR042094">
    <property type="entry name" value="T2SS_GspF_sf"/>
</dbReference>
<evidence type="ECO:0000256" key="7">
    <source>
        <dbReference type="SAM" id="Phobius"/>
    </source>
</evidence>
<evidence type="ECO:0000256" key="6">
    <source>
        <dbReference type="ARBA" id="ARBA00023136"/>
    </source>
</evidence>
<feature type="transmembrane region" description="Helical" evidence="7">
    <location>
        <begin position="107"/>
        <end position="130"/>
    </location>
</feature>
<comment type="caution">
    <text evidence="9">The sequence shown here is derived from an EMBL/GenBank/DDBJ whole genome shotgun (WGS) entry which is preliminary data.</text>
</comment>
<organism evidence="9 10">
    <name type="scientific">Alistipes finegoldii</name>
    <dbReference type="NCBI Taxonomy" id="214856"/>
    <lineage>
        <taxon>Bacteria</taxon>
        <taxon>Pseudomonadati</taxon>
        <taxon>Bacteroidota</taxon>
        <taxon>Bacteroidia</taxon>
        <taxon>Bacteroidales</taxon>
        <taxon>Rikenellaceae</taxon>
        <taxon>Alistipes</taxon>
    </lineage>
</organism>
<keyword evidence="6 7" id="KW-0472">Membrane</keyword>
<evidence type="ECO:0000313" key="10">
    <source>
        <dbReference type="Proteomes" id="UP001055105"/>
    </source>
</evidence>
<gene>
    <name evidence="9" type="ORF">CE91St16_16130</name>
</gene>
<accession>A0AA37KMJ2</accession>
<keyword evidence="4 7" id="KW-0812">Transmembrane</keyword>
<comment type="similarity">
    <text evidence="2">Belongs to the GSP F family.</text>
</comment>
<comment type="subcellular location">
    <subcellularLocation>
        <location evidence="1">Cell membrane</location>
        <topology evidence="1">Multi-pass membrane protein</topology>
    </subcellularLocation>
</comment>
<feature type="transmembrane region" description="Helical" evidence="7">
    <location>
        <begin position="215"/>
        <end position="241"/>
    </location>
</feature>
<dbReference type="GO" id="GO:0005886">
    <property type="term" value="C:plasma membrane"/>
    <property type="evidence" value="ECO:0007669"/>
    <property type="project" value="UniProtKB-SubCell"/>
</dbReference>
<feature type="transmembrane region" description="Helical" evidence="7">
    <location>
        <begin position="158"/>
        <end position="178"/>
    </location>
</feature>
<feature type="domain" description="Type II secretion system protein GspF" evidence="8">
    <location>
        <begin position="9"/>
        <end position="131"/>
    </location>
</feature>
<dbReference type="PANTHER" id="PTHR30012">
    <property type="entry name" value="GENERAL SECRETION PATHWAY PROTEIN"/>
    <property type="match status" value="1"/>
</dbReference>
<keyword evidence="5 7" id="KW-1133">Transmembrane helix</keyword>
<feature type="domain" description="Type II secretion system protein GspF" evidence="8">
    <location>
        <begin position="211"/>
        <end position="334"/>
    </location>
</feature>
<dbReference type="EMBL" id="BQOL01000001">
    <property type="protein sequence ID" value="GKI18705.1"/>
    <property type="molecule type" value="Genomic_DNA"/>
</dbReference>
<dbReference type="InterPro" id="IPR003004">
    <property type="entry name" value="GspF/PilC"/>
</dbReference>
<evidence type="ECO:0000256" key="5">
    <source>
        <dbReference type="ARBA" id="ARBA00022989"/>
    </source>
</evidence>
<evidence type="ECO:0000256" key="3">
    <source>
        <dbReference type="ARBA" id="ARBA00022475"/>
    </source>
</evidence>
<keyword evidence="3" id="KW-1003">Cell membrane</keyword>